<organism evidence="1 2">
    <name type="scientific">Mucilaginibacter segetis</name>
    <dbReference type="NCBI Taxonomy" id="2793071"/>
    <lineage>
        <taxon>Bacteria</taxon>
        <taxon>Pseudomonadati</taxon>
        <taxon>Bacteroidota</taxon>
        <taxon>Sphingobacteriia</taxon>
        <taxon>Sphingobacteriales</taxon>
        <taxon>Sphingobacteriaceae</taxon>
        <taxon>Mucilaginibacter</taxon>
    </lineage>
</organism>
<dbReference type="AlphaFoldDB" id="A0A934PU21"/>
<dbReference type="InterPro" id="IPR032787">
    <property type="entry name" value="Prok-E2_D"/>
</dbReference>
<protein>
    <submittedName>
        <fullName evidence="1">PRTRC system protein B</fullName>
    </submittedName>
</protein>
<sequence length="238" mass="27087">MRENITQQFGHLYEPLKALLIYRNSEKKSIYVEAFDMDQQGKPINAHPLTVQESITLAKALDTSEDLQTSFLDPIGLMPKNVLYINRGRNAYALWHTPTQKVRLLFKDGLSIPNGEAYVPPMVWKAQRNALYVYALNSDEPLTLTTTLSQAPYFNIYGDGKVCLGNVSIQIPKDCGLEEFMRLWQIYFFNSFFSHSLGGASPVKGNIVQLWQKLVNTDEPFPLEKLNPIKSTIKDLLK</sequence>
<name>A0A934PU21_9SPHI</name>
<dbReference type="RefSeq" id="WP_200066571.1">
    <property type="nucleotide sequence ID" value="NZ_JAEHFW010000002.1"/>
</dbReference>
<proteinExistence type="predicted"/>
<comment type="caution">
    <text evidence="1">The sequence shown here is derived from an EMBL/GenBank/DDBJ whole genome shotgun (WGS) entry which is preliminary data.</text>
</comment>
<evidence type="ECO:0000313" key="1">
    <source>
        <dbReference type="EMBL" id="MBK0380039.1"/>
    </source>
</evidence>
<reference evidence="1" key="1">
    <citation type="submission" date="2020-12" db="EMBL/GenBank/DDBJ databases">
        <title>Bacterial novel species Mucilaginibacter sp. SD-g isolated from soil.</title>
        <authorList>
            <person name="Jung H.-Y."/>
        </authorList>
    </citation>
    <scope>NUCLEOTIDE SEQUENCE</scope>
    <source>
        <strain evidence="1">SD-g</strain>
    </source>
</reference>
<accession>A0A934PU21</accession>
<keyword evidence="2" id="KW-1185">Reference proteome</keyword>
<evidence type="ECO:0000313" key="2">
    <source>
        <dbReference type="Proteomes" id="UP000613193"/>
    </source>
</evidence>
<gene>
    <name evidence="1" type="ORF">I5M19_12015</name>
</gene>
<dbReference type="EMBL" id="JAEHFW010000002">
    <property type="protein sequence ID" value="MBK0380039.1"/>
    <property type="molecule type" value="Genomic_DNA"/>
</dbReference>
<dbReference type="Proteomes" id="UP000613193">
    <property type="component" value="Unassembled WGS sequence"/>
</dbReference>
<dbReference type="Pfam" id="PF14460">
    <property type="entry name" value="Prok-E2_D"/>
    <property type="match status" value="1"/>
</dbReference>